<dbReference type="SUPFAM" id="SSF56935">
    <property type="entry name" value="Porins"/>
    <property type="match status" value="1"/>
</dbReference>
<dbReference type="GO" id="GO:0044718">
    <property type="term" value="P:siderophore transmembrane transport"/>
    <property type="evidence" value="ECO:0007669"/>
    <property type="project" value="TreeGrafter"/>
</dbReference>
<reference evidence="12 13" key="1">
    <citation type="journal article" date="2017" name="Int. J. Syst. Evol. Microbiol.">
        <title>Arachidicoccus ginsenosidivorans sp. nov., with ginsenoside-converting activity isolated from ginseng cultivating soil.</title>
        <authorList>
            <person name="Siddiqi M.Z."/>
            <person name="Aslam Z."/>
            <person name="Im W.T."/>
        </authorList>
    </citation>
    <scope>NUCLEOTIDE SEQUENCE [LARGE SCALE GENOMIC DNA]</scope>
    <source>
        <strain evidence="12 13">Gsoil 809</strain>
    </source>
</reference>
<dbReference type="InterPro" id="IPR039426">
    <property type="entry name" value="TonB-dep_rcpt-like"/>
</dbReference>
<evidence type="ECO:0000256" key="8">
    <source>
        <dbReference type="PROSITE-ProRule" id="PRU01360"/>
    </source>
</evidence>
<dbReference type="KEGG" id="agi:FSB73_12830"/>
<keyword evidence="5 9" id="KW-0732">Signal</keyword>
<organism evidence="12 13">
    <name type="scientific">Arachidicoccus ginsenosidivorans</name>
    <dbReference type="NCBI Taxonomy" id="496057"/>
    <lineage>
        <taxon>Bacteria</taxon>
        <taxon>Pseudomonadati</taxon>
        <taxon>Bacteroidota</taxon>
        <taxon>Chitinophagia</taxon>
        <taxon>Chitinophagales</taxon>
        <taxon>Chitinophagaceae</taxon>
        <taxon>Arachidicoccus</taxon>
    </lineage>
</organism>
<dbReference type="PANTHER" id="PTHR30069:SF29">
    <property type="entry name" value="HEMOGLOBIN AND HEMOGLOBIN-HAPTOGLOBIN-BINDING PROTEIN 1-RELATED"/>
    <property type="match status" value="1"/>
</dbReference>
<feature type="signal peptide" evidence="9">
    <location>
        <begin position="1"/>
        <end position="23"/>
    </location>
</feature>
<dbReference type="EMBL" id="CP042434">
    <property type="protein sequence ID" value="QEC72429.1"/>
    <property type="molecule type" value="Genomic_DNA"/>
</dbReference>
<keyword evidence="3 8" id="KW-1134">Transmembrane beta strand</keyword>
<dbReference type="InterPro" id="IPR012910">
    <property type="entry name" value="Plug_dom"/>
</dbReference>
<dbReference type="PANTHER" id="PTHR30069">
    <property type="entry name" value="TONB-DEPENDENT OUTER MEMBRANE RECEPTOR"/>
    <property type="match status" value="1"/>
</dbReference>
<comment type="subcellular location">
    <subcellularLocation>
        <location evidence="1 8">Cell outer membrane</location>
        <topology evidence="1 8">Multi-pass membrane protein</topology>
    </subcellularLocation>
</comment>
<dbReference type="GO" id="GO:0015344">
    <property type="term" value="F:siderophore uptake transmembrane transporter activity"/>
    <property type="evidence" value="ECO:0007669"/>
    <property type="project" value="TreeGrafter"/>
</dbReference>
<protein>
    <submittedName>
        <fullName evidence="12">TonB-dependent receptor</fullName>
    </submittedName>
</protein>
<feature type="domain" description="TonB-dependent receptor plug" evidence="10">
    <location>
        <begin position="141"/>
        <end position="219"/>
    </location>
</feature>
<dbReference type="GO" id="GO:0009279">
    <property type="term" value="C:cell outer membrane"/>
    <property type="evidence" value="ECO:0007669"/>
    <property type="project" value="UniProtKB-SubCell"/>
</dbReference>
<dbReference type="PROSITE" id="PS52016">
    <property type="entry name" value="TONB_DEPENDENT_REC_3"/>
    <property type="match status" value="1"/>
</dbReference>
<dbReference type="InterPro" id="IPR036942">
    <property type="entry name" value="Beta-barrel_TonB_sf"/>
</dbReference>
<name>A0A5B8VM75_9BACT</name>
<dbReference type="AlphaFoldDB" id="A0A5B8VM75"/>
<accession>A0A5B8VM75</accession>
<dbReference type="SUPFAM" id="SSF49464">
    <property type="entry name" value="Carboxypeptidase regulatory domain-like"/>
    <property type="match status" value="1"/>
</dbReference>
<evidence type="ECO:0000256" key="6">
    <source>
        <dbReference type="ARBA" id="ARBA00023136"/>
    </source>
</evidence>
<dbReference type="InterPro" id="IPR037066">
    <property type="entry name" value="Plug_dom_sf"/>
</dbReference>
<dbReference type="InterPro" id="IPR041700">
    <property type="entry name" value="OMP_b-brl_3"/>
</dbReference>
<dbReference type="Pfam" id="PF14905">
    <property type="entry name" value="OMP_b-brl_3"/>
    <property type="match status" value="1"/>
</dbReference>
<evidence type="ECO:0000256" key="3">
    <source>
        <dbReference type="ARBA" id="ARBA00022452"/>
    </source>
</evidence>
<dbReference type="Gene3D" id="2.170.130.10">
    <property type="entry name" value="TonB-dependent receptor, plug domain"/>
    <property type="match status" value="1"/>
</dbReference>
<evidence type="ECO:0000259" key="11">
    <source>
        <dbReference type="Pfam" id="PF14905"/>
    </source>
</evidence>
<sequence length="799" mass="89238">MKKFLLLLVMTVTVMSGFAQKSAAVLLGHVEDENGQPVAFATLRFLPSDSSSKAVAEKIADQSGDFIIDLPVGNRYYLIATGASFTPTKKWVQISDSAMTITLFKKTEELEAVTVKAKVPLVTRKIDRVVLNVQDNALVAGKNSMEIMEMAPGMFVDRNGGISINGNTGVRVMVDGVMLQLSGDDLTAYLNNLQAADIKSIEVIAHPSAEYDAQGSGGIINIILKKQRTAGLSGSVNTGYSIGRYPGNDQGLQLNYHNNKLTLTGNYSHYQNKAFNDIHQSRTFPENGLYTASNLIINRYNGQSVRLGATYDISKGQYIALGYNGSFNHSSSVTHSISSIDYPASPADNFSSDGHFTDQKARNLNNFTFNYHLDTDSSGSNLEIMGDYTATHNNSSSLAISQDLDAAGLPLSDSSFRYSMPNQAKILTADIKYMKVFTPTTKLHIGGKYTGTQIDHINQFTRVLDNSWTEDPDRYYQFHYRENILAGFMTLETKVLQTEVQLGLRGEYTKTKGSLDAAVSSVNKNDYFNLFPTIFFKKDLNEKGSNYLSLSYNKRIERPYYSDLNPYVSYLDNYTIETGNPNLKPQFADNYELGLTLDNKYNFSVGYTQFKDEISQITHINQDTALVEITRGNTGSTKRYSATLSIPIQVTKWWRTNNTLQFRYEDIKTSGFAIKQPLYYLQTAQDFKLAKTWSANLSAFYLNHAIEGNIFVGNISKVDIGIEKKLLDGNLKIRAGVTDLFLGRKITADIKYDDNLIHLTQARQSRMFKLSLTYNFRRGKSFKAKKIESSSEDAQSRLQ</sequence>
<keyword evidence="7 8" id="KW-0998">Cell outer membrane</keyword>
<keyword evidence="2 8" id="KW-0813">Transport</keyword>
<feature type="domain" description="Outer membrane protein beta-barrel" evidence="11">
    <location>
        <begin position="375"/>
        <end position="774"/>
    </location>
</feature>
<evidence type="ECO:0000256" key="2">
    <source>
        <dbReference type="ARBA" id="ARBA00022448"/>
    </source>
</evidence>
<evidence type="ECO:0000256" key="7">
    <source>
        <dbReference type="ARBA" id="ARBA00023237"/>
    </source>
</evidence>
<evidence type="ECO:0000313" key="13">
    <source>
        <dbReference type="Proteomes" id="UP000321291"/>
    </source>
</evidence>
<feature type="chain" id="PRO_5023030251" evidence="9">
    <location>
        <begin position="24"/>
        <end position="799"/>
    </location>
</feature>
<dbReference type="Pfam" id="PF07715">
    <property type="entry name" value="Plug"/>
    <property type="match status" value="1"/>
</dbReference>
<dbReference type="RefSeq" id="WP_146782800.1">
    <property type="nucleotide sequence ID" value="NZ_CP042434.1"/>
</dbReference>
<comment type="similarity">
    <text evidence="8">Belongs to the TonB-dependent receptor family.</text>
</comment>
<dbReference type="InterPro" id="IPR008969">
    <property type="entry name" value="CarboxyPept-like_regulatory"/>
</dbReference>
<keyword evidence="12" id="KW-0675">Receptor</keyword>
<gene>
    <name evidence="12" type="ORF">FSB73_12830</name>
</gene>
<evidence type="ECO:0000256" key="4">
    <source>
        <dbReference type="ARBA" id="ARBA00022692"/>
    </source>
</evidence>
<evidence type="ECO:0000256" key="9">
    <source>
        <dbReference type="SAM" id="SignalP"/>
    </source>
</evidence>
<dbReference type="Gene3D" id="2.40.170.20">
    <property type="entry name" value="TonB-dependent receptor, beta-barrel domain"/>
    <property type="match status" value="1"/>
</dbReference>
<keyword evidence="13" id="KW-1185">Reference proteome</keyword>
<proteinExistence type="inferred from homology"/>
<evidence type="ECO:0000256" key="1">
    <source>
        <dbReference type="ARBA" id="ARBA00004571"/>
    </source>
</evidence>
<evidence type="ECO:0000313" key="12">
    <source>
        <dbReference type="EMBL" id="QEC72429.1"/>
    </source>
</evidence>
<evidence type="ECO:0000259" key="10">
    <source>
        <dbReference type="Pfam" id="PF07715"/>
    </source>
</evidence>
<keyword evidence="4 8" id="KW-0812">Transmembrane</keyword>
<evidence type="ECO:0000256" key="5">
    <source>
        <dbReference type="ARBA" id="ARBA00022729"/>
    </source>
</evidence>
<keyword evidence="6 8" id="KW-0472">Membrane</keyword>
<dbReference type="Proteomes" id="UP000321291">
    <property type="component" value="Chromosome"/>
</dbReference>
<dbReference type="OrthoDB" id="905812at2"/>